<evidence type="ECO:0008006" key="4">
    <source>
        <dbReference type="Google" id="ProtNLM"/>
    </source>
</evidence>
<dbReference type="SUPFAM" id="SSF53850">
    <property type="entry name" value="Periplasmic binding protein-like II"/>
    <property type="match status" value="1"/>
</dbReference>
<accession>A0AAE1VHS8</accession>
<proteinExistence type="predicted"/>
<dbReference type="Gene3D" id="3.40.190.10">
    <property type="entry name" value="Periplasmic binding protein-like II"/>
    <property type="match status" value="1"/>
</dbReference>
<dbReference type="AlphaFoldDB" id="A0AAE1VHS8"/>
<evidence type="ECO:0000313" key="3">
    <source>
        <dbReference type="Proteomes" id="UP001291623"/>
    </source>
</evidence>
<protein>
    <recommendedName>
        <fullName evidence="4">Ionotropic glutamate receptor C-terminal domain-containing protein</fullName>
    </recommendedName>
</protein>
<keyword evidence="1" id="KW-0472">Membrane</keyword>
<keyword evidence="3" id="KW-1185">Reference proteome</keyword>
<keyword evidence="1" id="KW-0812">Transmembrane</keyword>
<reference evidence="2" key="1">
    <citation type="submission" date="2023-12" db="EMBL/GenBank/DDBJ databases">
        <title>Genome assembly of Anisodus tanguticus.</title>
        <authorList>
            <person name="Wang Y.-J."/>
        </authorList>
    </citation>
    <scope>NUCLEOTIDE SEQUENCE</scope>
    <source>
        <strain evidence="2">KB-2021</strain>
        <tissue evidence="2">Leaf</tissue>
    </source>
</reference>
<dbReference type="PANTHER" id="PTHR18966">
    <property type="entry name" value="IONOTROPIC GLUTAMATE RECEPTOR"/>
    <property type="match status" value="1"/>
</dbReference>
<comment type="caution">
    <text evidence="2">The sequence shown here is derived from an EMBL/GenBank/DDBJ whole genome shotgun (WGS) entry which is preliminary data.</text>
</comment>
<feature type="transmembrane region" description="Helical" evidence="1">
    <location>
        <begin position="124"/>
        <end position="145"/>
    </location>
</feature>
<gene>
    <name evidence="2" type="ORF">RND71_016960</name>
</gene>
<dbReference type="InterPro" id="IPR015683">
    <property type="entry name" value="Ionotropic_Glu_rcpt"/>
</dbReference>
<dbReference type="Proteomes" id="UP001291623">
    <property type="component" value="Unassembled WGS sequence"/>
</dbReference>
<evidence type="ECO:0000313" key="2">
    <source>
        <dbReference type="EMBL" id="KAK4361719.1"/>
    </source>
</evidence>
<organism evidence="2 3">
    <name type="scientific">Anisodus tanguticus</name>
    <dbReference type="NCBI Taxonomy" id="243964"/>
    <lineage>
        <taxon>Eukaryota</taxon>
        <taxon>Viridiplantae</taxon>
        <taxon>Streptophyta</taxon>
        <taxon>Embryophyta</taxon>
        <taxon>Tracheophyta</taxon>
        <taxon>Spermatophyta</taxon>
        <taxon>Magnoliopsida</taxon>
        <taxon>eudicotyledons</taxon>
        <taxon>Gunneridae</taxon>
        <taxon>Pentapetalae</taxon>
        <taxon>asterids</taxon>
        <taxon>lamiids</taxon>
        <taxon>Solanales</taxon>
        <taxon>Solanaceae</taxon>
        <taxon>Solanoideae</taxon>
        <taxon>Hyoscyameae</taxon>
        <taxon>Anisodus</taxon>
    </lineage>
</organism>
<name>A0AAE1VHS8_9SOLA</name>
<sequence length="273" mass="30506">MGFEDSKIKMYRLPEDYKEALSYGSKSGNISAFFDVVPYSKLFLSKYCDKYTIVGPTFRTDGFVFVFPKGSPLVADVSRAIIKLTENAEILDIQREWSVSDLTCNGPDSIVTSVSVSLQTFKGLFAITGAITFSCVLIFIVSYVYKNRCSLQQILNSTNTFWSKIKEIGRHCDQRDFSSHPSIIARDPHFRYPKPLTKDSDTGRRVVTMGMRCSVAKSNGSGMRARHGTVRNRCARRWHRIGRSGGKTDVSVGTGWSKAERARGYGIASAEQV</sequence>
<evidence type="ECO:0000256" key="1">
    <source>
        <dbReference type="SAM" id="Phobius"/>
    </source>
</evidence>
<dbReference type="EMBL" id="JAVYJV010000009">
    <property type="protein sequence ID" value="KAK4361719.1"/>
    <property type="molecule type" value="Genomic_DNA"/>
</dbReference>
<keyword evidence="1" id="KW-1133">Transmembrane helix</keyword>